<dbReference type="PROSITE" id="PS50297">
    <property type="entry name" value="ANK_REP_REGION"/>
    <property type="match status" value="1"/>
</dbReference>
<accession>A0A9P0MLZ8</accession>
<feature type="region of interest" description="Disordered" evidence="9">
    <location>
        <begin position="550"/>
        <end position="588"/>
    </location>
</feature>
<evidence type="ECO:0000256" key="4">
    <source>
        <dbReference type="ARBA" id="ARBA00022737"/>
    </source>
</evidence>
<evidence type="ECO:0000256" key="5">
    <source>
        <dbReference type="ARBA" id="ARBA00022753"/>
    </source>
</evidence>
<comment type="caution">
    <text evidence="11">The sequence shown here is derived from an EMBL/GenBank/DDBJ whole genome shotgun (WGS) entry which is preliminary data.</text>
</comment>
<evidence type="ECO:0000256" key="9">
    <source>
        <dbReference type="SAM" id="MobiDB-lite"/>
    </source>
</evidence>
<dbReference type="Pfam" id="PF11904">
    <property type="entry name" value="ANKRD13_C"/>
    <property type="match status" value="1"/>
</dbReference>
<dbReference type="Gene3D" id="6.10.140.100">
    <property type="match status" value="1"/>
</dbReference>
<dbReference type="FunFam" id="1.25.40.20:FF:000057">
    <property type="entry name" value="Ankyrin repeat domain-containing protein 13B"/>
    <property type="match status" value="1"/>
</dbReference>
<evidence type="ECO:0000256" key="2">
    <source>
        <dbReference type="ARBA" id="ARBA00004603"/>
    </source>
</evidence>
<dbReference type="EMBL" id="CAKOFQ010008786">
    <property type="protein sequence ID" value="CAH2015957.1"/>
    <property type="molecule type" value="Genomic_DNA"/>
</dbReference>
<comment type="subcellular location">
    <subcellularLocation>
        <location evidence="1">Cell membrane</location>
    </subcellularLocation>
    <subcellularLocation>
        <location evidence="2">Late endosome</location>
    </subcellularLocation>
</comment>
<reference evidence="11" key="1">
    <citation type="submission" date="2022-03" db="EMBL/GenBank/DDBJ databases">
        <authorList>
            <person name="Sayadi A."/>
        </authorList>
    </citation>
    <scope>NUCLEOTIDE SEQUENCE</scope>
</reference>
<name>A0A9P0MLZ8_ACAOB</name>
<protein>
    <recommendedName>
        <fullName evidence="10">Ankyrin repeat domain-containing protein</fullName>
    </recommendedName>
</protein>
<keyword evidence="3" id="KW-1003">Cell membrane</keyword>
<dbReference type="GO" id="GO:0005886">
    <property type="term" value="C:plasma membrane"/>
    <property type="evidence" value="ECO:0007669"/>
    <property type="project" value="UniProtKB-SubCell"/>
</dbReference>
<evidence type="ECO:0000256" key="3">
    <source>
        <dbReference type="ARBA" id="ARBA00022475"/>
    </source>
</evidence>
<dbReference type="GO" id="GO:0140036">
    <property type="term" value="F:ubiquitin-modified protein reader activity"/>
    <property type="evidence" value="ECO:0007669"/>
    <property type="project" value="UniProtKB-ARBA"/>
</dbReference>
<dbReference type="SMART" id="SM00726">
    <property type="entry name" value="UIM"/>
    <property type="match status" value="3"/>
</dbReference>
<dbReference type="InterPro" id="IPR036770">
    <property type="entry name" value="Ankyrin_rpt-contain_sf"/>
</dbReference>
<keyword evidence="8" id="KW-0040">ANK repeat</keyword>
<feature type="domain" description="Ankyrin repeat" evidence="10">
    <location>
        <begin position="158"/>
        <end position="465"/>
    </location>
</feature>
<evidence type="ECO:0000259" key="10">
    <source>
        <dbReference type="Pfam" id="PF11904"/>
    </source>
</evidence>
<evidence type="ECO:0000313" key="12">
    <source>
        <dbReference type="Proteomes" id="UP001152888"/>
    </source>
</evidence>
<evidence type="ECO:0000256" key="1">
    <source>
        <dbReference type="ARBA" id="ARBA00004236"/>
    </source>
</evidence>
<evidence type="ECO:0000256" key="8">
    <source>
        <dbReference type="PROSITE-ProRule" id="PRU00023"/>
    </source>
</evidence>
<feature type="compositionally biased region" description="Basic and acidic residues" evidence="9">
    <location>
        <begin position="573"/>
        <end position="588"/>
    </location>
</feature>
<keyword evidence="6" id="KW-0472">Membrane</keyword>
<evidence type="ECO:0000313" key="11">
    <source>
        <dbReference type="EMBL" id="CAH2015957.1"/>
    </source>
</evidence>
<dbReference type="PANTHER" id="PTHR12447:SF31">
    <property type="entry name" value="LD31969P"/>
    <property type="match status" value="1"/>
</dbReference>
<dbReference type="PROSITE" id="PS50088">
    <property type="entry name" value="ANK_REPEAT"/>
    <property type="match status" value="1"/>
</dbReference>
<evidence type="ECO:0000256" key="6">
    <source>
        <dbReference type="ARBA" id="ARBA00023136"/>
    </source>
</evidence>
<comment type="function">
    <text evidence="7">Ubiquitin-binding protein that specifically recognizes and binds 'Lys-63'-linked ubiquitin. Does not bind 'Lys-48'-linked ubiquitin. Positively regulates the internalization of ligand-activated EGFR by binding to the Ub moiety of ubiquitinated EGFR at the cell membrane.</text>
</comment>
<dbReference type="Pfam" id="PF12796">
    <property type="entry name" value="Ank_2"/>
    <property type="match status" value="1"/>
</dbReference>
<dbReference type="GO" id="GO:0002091">
    <property type="term" value="P:negative regulation of receptor internalization"/>
    <property type="evidence" value="ECO:0007669"/>
    <property type="project" value="UniProtKB-ARBA"/>
</dbReference>
<dbReference type="PANTHER" id="PTHR12447">
    <property type="entry name" value="ANKYRIN REPEAT DOMAIN-CONTAINING PROTEIN 13"/>
    <property type="match status" value="1"/>
</dbReference>
<dbReference type="InterPro" id="IPR003903">
    <property type="entry name" value="UIM_dom"/>
</dbReference>
<gene>
    <name evidence="11" type="ORF">ACAOBT_LOCUS35062</name>
</gene>
<organism evidence="11 12">
    <name type="scientific">Acanthoscelides obtectus</name>
    <name type="common">Bean weevil</name>
    <name type="synonym">Bruchus obtectus</name>
    <dbReference type="NCBI Taxonomy" id="200917"/>
    <lineage>
        <taxon>Eukaryota</taxon>
        <taxon>Metazoa</taxon>
        <taxon>Ecdysozoa</taxon>
        <taxon>Arthropoda</taxon>
        <taxon>Hexapoda</taxon>
        <taxon>Insecta</taxon>
        <taxon>Pterygota</taxon>
        <taxon>Neoptera</taxon>
        <taxon>Endopterygota</taxon>
        <taxon>Coleoptera</taxon>
        <taxon>Polyphaga</taxon>
        <taxon>Cucujiformia</taxon>
        <taxon>Chrysomeloidea</taxon>
        <taxon>Chrysomelidae</taxon>
        <taxon>Bruchinae</taxon>
        <taxon>Bruchini</taxon>
        <taxon>Acanthoscelides</taxon>
    </lineage>
</organism>
<dbReference type="Gene3D" id="1.25.40.20">
    <property type="entry name" value="Ankyrin repeat-containing domain"/>
    <property type="match status" value="1"/>
</dbReference>
<keyword evidence="12" id="KW-1185">Reference proteome</keyword>
<dbReference type="GO" id="GO:0005770">
    <property type="term" value="C:late endosome"/>
    <property type="evidence" value="ECO:0007669"/>
    <property type="project" value="UniProtKB-SubCell"/>
</dbReference>
<dbReference type="InterPro" id="IPR055285">
    <property type="entry name" value="ANKRD13_C"/>
</dbReference>
<dbReference type="SUPFAM" id="SSF48403">
    <property type="entry name" value="Ankyrin repeat"/>
    <property type="match status" value="1"/>
</dbReference>
<proteinExistence type="predicted"/>
<sequence>MVTEEFIKSEYPLHWCVWKNDYKTLAGLLAKKEHDIERKDNRGRTPLMLAVTLGHLESVRTLLNAEANVNCENLNGWTVVQEAVATGDPELLHMVLERRDYQRYTSRMAGIPGLLQRLKEAPDFYVEMKWEFTSWVPLVSRMCPSDTYKVYKQGSNVRIDTTLLGFDHTSWQRGNRSYVFQGHNDGATMMEIDHDLQQVYCEQMRTTDDALGILIPNEESVSQRLTTPIVTTYIDTEKISFERNKAGMWGWRSDKTEAVNGYDCKVFSATNVELVTKTRTEHLTDTDKARSKNNKHPLHNFLGIAEVGENPVPAITPNEEYSNSSNPCNITPEEYFDKNIDLDAQGRDIGRPKEVNVKVQKFKANLWLCENYPLSLPEQILPIVDLMAISSSHFAKLKDFIQMQLPSGFPVKIEIPLFHVLNARITFGNIFAMDAEVPHVTKIQEDDRLTCVLDESLFRCPASYTQIGNAGADGRRQFSMEEEDDLLQFAIQQSLIESGTEKEEVDIWEALKAQKPSRPETPNLLGEEERQLQRAIQASLELYQKNACDPEALDNASPESDSDLHMALLLSQKEQERERQREEEERLKEEKMLEEILQLSLKEK</sequence>
<dbReference type="OrthoDB" id="1585644at2759"/>
<dbReference type="PROSITE" id="PS50330">
    <property type="entry name" value="UIM"/>
    <property type="match status" value="1"/>
</dbReference>
<keyword evidence="5" id="KW-0967">Endosome</keyword>
<keyword evidence="4" id="KW-0677">Repeat</keyword>
<dbReference type="InterPro" id="IPR021832">
    <property type="entry name" value="ANKRD13"/>
</dbReference>
<evidence type="ECO:0000256" key="7">
    <source>
        <dbReference type="ARBA" id="ARBA00024956"/>
    </source>
</evidence>
<feature type="repeat" description="ANK" evidence="8">
    <location>
        <begin position="42"/>
        <end position="74"/>
    </location>
</feature>
<dbReference type="Proteomes" id="UP001152888">
    <property type="component" value="Unassembled WGS sequence"/>
</dbReference>
<dbReference type="SMART" id="SM00248">
    <property type="entry name" value="ANK"/>
    <property type="match status" value="3"/>
</dbReference>
<dbReference type="AlphaFoldDB" id="A0A9P0MLZ8"/>
<dbReference type="InterPro" id="IPR002110">
    <property type="entry name" value="Ankyrin_rpt"/>
</dbReference>